<evidence type="ECO:0000256" key="1">
    <source>
        <dbReference type="SAM" id="Phobius"/>
    </source>
</evidence>
<keyword evidence="1" id="KW-0472">Membrane</keyword>
<accession>A0A7M1RTA7</accession>
<feature type="transmembrane region" description="Helical" evidence="1">
    <location>
        <begin position="7"/>
        <end position="39"/>
    </location>
</feature>
<proteinExistence type="predicted"/>
<organism evidence="2 3">
    <name type="scientific">Bacillus phage DLc1</name>
    <dbReference type="NCBI Taxonomy" id="2777318"/>
    <lineage>
        <taxon>Viruses</taxon>
        <taxon>Duplodnaviria</taxon>
        <taxon>Heunggongvirae</taxon>
        <taxon>Uroviricota</taxon>
        <taxon>Caudoviricetes</taxon>
        <taxon>Salasmaviridae</taxon>
        <taxon>Huangshavirus</taxon>
        <taxon>Huangshavirus dlcuna</taxon>
    </lineage>
</organism>
<sequence length="49" mass="5926">MKYIYPLLFIVYFILLSVFPLTWFITIGVMVFGFLYLIIFELLNPFKNN</sequence>
<keyword evidence="1" id="KW-0812">Transmembrane</keyword>
<evidence type="ECO:0000313" key="2">
    <source>
        <dbReference type="EMBL" id="QOR56280.1"/>
    </source>
</evidence>
<reference evidence="2 3" key="1">
    <citation type="submission" date="2020-09" db="EMBL/GenBank/DDBJ databases">
        <authorList>
            <person name="Li C."/>
            <person name="Ding Y."/>
            <person name="Wu Q."/>
        </authorList>
    </citation>
    <scope>NUCLEOTIDE SEQUENCE [LARGE SCALE GENOMIC DNA]</scope>
</reference>
<name>A0A7M1RTA7_9CAUD</name>
<dbReference type="GeneID" id="65132299"/>
<protein>
    <submittedName>
        <fullName evidence="2">Uncharacterized protein</fullName>
    </submittedName>
</protein>
<dbReference type="Proteomes" id="UP000593635">
    <property type="component" value="Segment"/>
</dbReference>
<evidence type="ECO:0000313" key="3">
    <source>
        <dbReference type="Proteomes" id="UP000593635"/>
    </source>
</evidence>
<keyword evidence="3" id="KW-1185">Reference proteome</keyword>
<dbReference type="EMBL" id="MW012634">
    <property type="protein sequence ID" value="QOR56280.1"/>
    <property type="molecule type" value="Genomic_DNA"/>
</dbReference>
<dbReference type="RefSeq" id="YP_010113761.1">
    <property type="nucleotide sequence ID" value="NC_055908.1"/>
</dbReference>
<dbReference type="KEGG" id="vg:65132299"/>
<keyword evidence="1" id="KW-1133">Transmembrane helix</keyword>